<comment type="subcellular location">
    <subcellularLocation>
        <location evidence="2">Cytoplasm</location>
    </subcellularLocation>
</comment>
<comment type="function">
    <text evidence="2">Transfers an acetyl group from acetyl-CoA to L-homoserine, forming acetyl-L-homoserine.</text>
</comment>
<dbReference type="InterPro" id="IPR008220">
    <property type="entry name" value="HAT_MetX-like"/>
</dbReference>
<keyword evidence="2 5" id="KW-0012">Acyltransferase</keyword>
<dbReference type="PANTHER" id="PTHR32268">
    <property type="entry name" value="HOMOSERINE O-ACETYLTRANSFERASE"/>
    <property type="match status" value="1"/>
</dbReference>
<dbReference type="PRINTS" id="PR00111">
    <property type="entry name" value="ABHYDROLASE"/>
</dbReference>
<comment type="pathway">
    <text evidence="2">Amino-acid biosynthesis; L-methionine biosynthesis via de novo pathway; O-acetyl-L-homoserine from L-homoserine: step 1/1.</text>
</comment>
<protein>
    <recommendedName>
        <fullName evidence="2">Homoserine O-acetyltransferase</fullName>
        <shortName evidence="2">HAT</shortName>
        <ecNumber evidence="2">2.3.1.31</ecNumber>
    </recommendedName>
    <alternativeName>
        <fullName evidence="2">Homoserine transacetylase</fullName>
        <shortName evidence="2">HTA</shortName>
    </alternativeName>
</protein>
<dbReference type="NCBIfam" id="NF001209">
    <property type="entry name" value="PRK00175.1"/>
    <property type="match status" value="1"/>
</dbReference>
<keyword evidence="2" id="KW-0028">Amino-acid biosynthesis</keyword>
<dbReference type="EC" id="2.3.1.31" evidence="2"/>
<dbReference type="PIRSF" id="PIRSF000443">
    <property type="entry name" value="Homoser_Ac_trans"/>
    <property type="match status" value="1"/>
</dbReference>
<comment type="caution">
    <text evidence="2">Lacks conserved residue(s) required for the propagation of feature annotation.</text>
</comment>
<dbReference type="SUPFAM" id="SSF53474">
    <property type="entry name" value="alpha/beta-Hydrolases"/>
    <property type="match status" value="1"/>
</dbReference>
<feature type="active site" evidence="2 3">
    <location>
        <position position="333"/>
    </location>
</feature>
<feature type="active site" evidence="2 3">
    <location>
        <position position="361"/>
    </location>
</feature>
<evidence type="ECO:0000256" key="1">
    <source>
        <dbReference type="ARBA" id="ARBA00022679"/>
    </source>
</evidence>
<evidence type="ECO:0000313" key="6">
    <source>
        <dbReference type="Proteomes" id="UP000266089"/>
    </source>
</evidence>
<comment type="similarity">
    <text evidence="2">Belongs to the AB hydrolase superfamily. MetX family.</text>
</comment>
<gene>
    <name evidence="5" type="primary">metX</name>
    <name evidence="2" type="synonym">metXA</name>
    <name evidence="5" type="ORF">Mcate_01345</name>
</gene>
<organism evidence="5 6">
    <name type="scientific">Meiothermus taiwanensis</name>
    <dbReference type="NCBI Taxonomy" id="172827"/>
    <lineage>
        <taxon>Bacteria</taxon>
        <taxon>Thermotogati</taxon>
        <taxon>Deinococcota</taxon>
        <taxon>Deinococci</taxon>
        <taxon>Thermales</taxon>
        <taxon>Thermaceae</taxon>
        <taxon>Meiothermus</taxon>
    </lineage>
</organism>
<dbReference type="GO" id="GO:0009086">
    <property type="term" value="P:methionine biosynthetic process"/>
    <property type="evidence" value="ECO:0007669"/>
    <property type="project" value="UniProtKB-UniRule"/>
</dbReference>
<feature type="binding site" evidence="2">
    <location>
        <position position="362"/>
    </location>
    <ligand>
        <name>substrate</name>
    </ligand>
</feature>
<dbReference type="UniPathway" id="UPA00051">
    <property type="reaction ID" value="UER00074"/>
</dbReference>
<dbReference type="AlphaFoldDB" id="A0A399DYU8"/>
<evidence type="ECO:0000259" key="4">
    <source>
        <dbReference type="Pfam" id="PF00561"/>
    </source>
</evidence>
<dbReference type="RefSeq" id="WP_119361629.1">
    <property type="nucleotide sequence ID" value="NZ_JBHSXZ010000007.1"/>
</dbReference>
<keyword evidence="2" id="KW-0486">Methionine biosynthesis</keyword>
<dbReference type="Pfam" id="PF00561">
    <property type="entry name" value="Abhydrolase_1"/>
    <property type="match status" value="1"/>
</dbReference>
<feature type="domain" description="AB hydrolase-1" evidence="4">
    <location>
        <begin position="69"/>
        <end position="366"/>
    </location>
</feature>
<dbReference type="Proteomes" id="UP000266089">
    <property type="component" value="Unassembled WGS sequence"/>
</dbReference>
<dbReference type="InterPro" id="IPR000073">
    <property type="entry name" value="AB_hydrolase_1"/>
</dbReference>
<dbReference type="Gene3D" id="3.40.50.1820">
    <property type="entry name" value="alpha/beta hydrolase"/>
    <property type="match status" value="1"/>
</dbReference>
<dbReference type="OrthoDB" id="9800754at2"/>
<feature type="binding site" evidence="2">
    <location>
        <position position="250"/>
    </location>
    <ligand>
        <name>substrate</name>
    </ligand>
</feature>
<keyword evidence="2" id="KW-0963">Cytoplasm</keyword>
<evidence type="ECO:0000256" key="2">
    <source>
        <dbReference type="HAMAP-Rule" id="MF_00296"/>
    </source>
</evidence>
<evidence type="ECO:0000313" key="5">
    <source>
        <dbReference type="EMBL" id="RIH77387.1"/>
    </source>
</evidence>
<dbReference type="PANTHER" id="PTHR32268:SF11">
    <property type="entry name" value="HOMOSERINE O-ACETYLTRANSFERASE"/>
    <property type="match status" value="1"/>
</dbReference>
<dbReference type="EMBL" id="QWKX01000027">
    <property type="protein sequence ID" value="RIH77387.1"/>
    <property type="molecule type" value="Genomic_DNA"/>
</dbReference>
<reference evidence="5 6" key="1">
    <citation type="submission" date="2018-08" db="EMBL/GenBank/DDBJ databases">
        <title>Meiothermus cateniformans JCM 15151 genome sequencing project.</title>
        <authorList>
            <person name="Da Costa M.S."/>
            <person name="Albuquerque L."/>
            <person name="Raposo P."/>
            <person name="Froufe H.J.C."/>
            <person name="Barroso C.S."/>
            <person name="Egas C."/>
        </authorList>
    </citation>
    <scope>NUCLEOTIDE SEQUENCE [LARGE SCALE GENOMIC DNA]</scope>
    <source>
        <strain evidence="5 6">JCM 15151</strain>
    </source>
</reference>
<name>A0A399DYU8_9DEIN</name>
<dbReference type="HAMAP" id="MF_00296">
    <property type="entry name" value="MetX_acyltransf"/>
    <property type="match status" value="1"/>
</dbReference>
<accession>A0A399DYU8</accession>
<dbReference type="GO" id="GO:0005737">
    <property type="term" value="C:cytoplasm"/>
    <property type="evidence" value="ECO:0007669"/>
    <property type="project" value="UniProtKB-SubCell"/>
</dbReference>
<sequence length="379" mass="42110">MSDLLIQEAWGDHEALLIKPPKSRGRVPPPVPAQALVAGGFRLEYGGVLPELRMRYETYGQLNFERSNAVLVFHAWTGSAHLAGTYTQETLRSLPKLDQAFGPEGWWDELAGPGRMLDTDKYFVICANHIGSCYGSTGPLSQNPETGRPYGPEFPKLTVRDLARAQAKLLDFLGIEKVTLLGGSLGGMVALEFALLYPERVNKMVVLAAPPVHSPWARAFNRLSREAVLADPGYRGGYYTEQPLGLQLGRAIAMLSFRSPDSFRLRWQQHPERGESYVLYQGEKFARRFDANAYLTLSEAMDTHDVGRGRGGLEAALRQLKHIPSLFVGIDTDVLYTAQEVREMAALSGGIYREIHSPHGHDAFLIETDQVERILGDFL</sequence>
<dbReference type="GO" id="GO:0009092">
    <property type="term" value="P:homoserine metabolic process"/>
    <property type="evidence" value="ECO:0007669"/>
    <property type="project" value="TreeGrafter"/>
</dbReference>
<proteinExistence type="inferred from homology"/>
<comment type="caution">
    <text evidence="5">The sequence shown here is derived from an EMBL/GenBank/DDBJ whole genome shotgun (WGS) entry which is preliminary data.</text>
</comment>
<dbReference type="NCBIfam" id="TIGR01392">
    <property type="entry name" value="homoserO_Ac_trn"/>
    <property type="match status" value="1"/>
</dbReference>
<comment type="subunit">
    <text evidence="2">Homodimer.</text>
</comment>
<comment type="catalytic activity">
    <reaction evidence="2">
        <text>L-homoserine + acetyl-CoA = O-acetyl-L-homoserine + CoA</text>
        <dbReference type="Rhea" id="RHEA:13701"/>
        <dbReference type="ChEBI" id="CHEBI:57287"/>
        <dbReference type="ChEBI" id="CHEBI:57288"/>
        <dbReference type="ChEBI" id="CHEBI:57476"/>
        <dbReference type="ChEBI" id="CHEBI:57716"/>
        <dbReference type="EC" id="2.3.1.31"/>
    </reaction>
</comment>
<dbReference type="GO" id="GO:0004414">
    <property type="term" value="F:homoserine O-acetyltransferase activity"/>
    <property type="evidence" value="ECO:0007669"/>
    <property type="project" value="UniProtKB-UniRule"/>
</dbReference>
<evidence type="ECO:0000256" key="3">
    <source>
        <dbReference type="PIRSR" id="PIRSR000443-1"/>
    </source>
</evidence>
<feature type="active site" description="Nucleophile" evidence="2 3">
    <location>
        <position position="184"/>
    </location>
</feature>
<keyword evidence="1 2" id="KW-0808">Transferase</keyword>
<dbReference type="InterPro" id="IPR029058">
    <property type="entry name" value="AB_hydrolase_fold"/>
</dbReference>